<dbReference type="AlphaFoldDB" id="C1MSW5"/>
<keyword evidence="2" id="KW-0017">Alkaloid metabolism</keyword>
<comment type="pathway">
    <text evidence="1">Alkaloid biosynthesis.</text>
</comment>
<dbReference type="STRING" id="564608.C1MSW5"/>
<dbReference type="GO" id="GO:0009820">
    <property type="term" value="P:alkaloid metabolic process"/>
    <property type="evidence" value="ECO:0007669"/>
    <property type="project" value="UniProtKB-KW"/>
</dbReference>
<dbReference type="OrthoDB" id="8300214at2759"/>
<dbReference type="GO" id="GO:0032259">
    <property type="term" value="P:methylation"/>
    <property type="evidence" value="ECO:0007669"/>
    <property type="project" value="UniProtKB-KW"/>
</dbReference>
<protein>
    <submittedName>
        <fullName evidence="5">SAM dependent methyltransferase</fullName>
    </submittedName>
</protein>
<dbReference type="Pfam" id="PF08241">
    <property type="entry name" value="Methyltransf_11"/>
    <property type="match status" value="1"/>
</dbReference>
<dbReference type="InterPro" id="IPR013216">
    <property type="entry name" value="Methyltransf_11"/>
</dbReference>
<dbReference type="PANTHER" id="PTHR44068">
    <property type="entry name" value="ZGC:194242"/>
    <property type="match status" value="1"/>
</dbReference>
<keyword evidence="5" id="KW-0489">Methyltransferase</keyword>
<keyword evidence="3 5" id="KW-0808">Transferase</keyword>
<evidence type="ECO:0000259" key="4">
    <source>
        <dbReference type="Pfam" id="PF08241"/>
    </source>
</evidence>
<evidence type="ECO:0000256" key="2">
    <source>
        <dbReference type="ARBA" id="ARBA00022589"/>
    </source>
</evidence>
<sequence length="302" mass="33972">MADFVGKQFTKDEVADKVLEQYDEEQTRVFYQCVMGGGGYDIHFGIYKSPTDGVKESSQHTTDWMMTQMEWAMPTPLNASHRVLDLGSGHGGGSHAMAQRFGCKVTGYNLGPGQNALNMTRCKELSIDHLVDAKVGNINDPLPEEWTDAFDAVWSCEVLCHAGDKVALFKELVRCLKPGGVFVFSDIMGADGADEKALKGFTDRNATTFMGRPSMYNEFLKDSGFMYVTWWDGSHHLERYFRNMLSQIHDNREEMTSKGITDQYLDNWVSSLTERADIQKEKGVFAWGVFVARKPLEGELVL</sequence>
<dbReference type="Proteomes" id="UP000001876">
    <property type="component" value="Unassembled WGS sequence"/>
</dbReference>
<dbReference type="RefSeq" id="XP_003058753.1">
    <property type="nucleotide sequence ID" value="XM_003058707.1"/>
</dbReference>
<proteinExistence type="predicted"/>
<dbReference type="EMBL" id="GG663739">
    <property type="protein sequence ID" value="EEH57208.1"/>
    <property type="molecule type" value="Genomic_DNA"/>
</dbReference>
<dbReference type="SUPFAM" id="SSF53335">
    <property type="entry name" value="S-adenosyl-L-methionine-dependent methyltransferases"/>
    <property type="match status" value="1"/>
</dbReference>
<name>C1MSW5_MICPC</name>
<dbReference type="KEGG" id="mpp:MICPUCDRAFT_49588"/>
<dbReference type="InterPro" id="IPR050447">
    <property type="entry name" value="Erg6_SMT_methyltransf"/>
</dbReference>
<evidence type="ECO:0000313" key="6">
    <source>
        <dbReference type="Proteomes" id="UP000001876"/>
    </source>
</evidence>
<accession>C1MSW5</accession>
<dbReference type="InterPro" id="IPR029063">
    <property type="entry name" value="SAM-dependent_MTases_sf"/>
</dbReference>
<evidence type="ECO:0000256" key="1">
    <source>
        <dbReference type="ARBA" id="ARBA00004913"/>
    </source>
</evidence>
<dbReference type="GeneID" id="9683787"/>
<feature type="domain" description="Methyltransferase type 11" evidence="4">
    <location>
        <begin position="84"/>
        <end position="184"/>
    </location>
</feature>
<evidence type="ECO:0000313" key="5">
    <source>
        <dbReference type="EMBL" id="EEH57208.1"/>
    </source>
</evidence>
<organism evidence="6">
    <name type="scientific">Micromonas pusilla (strain CCMP1545)</name>
    <name type="common">Picoplanktonic green alga</name>
    <dbReference type="NCBI Taxonomy" id="564608"/>
    <lineage>
        <taxon>Eukaryota</taxon>
        <taxon>Viridiplantae</taxon>
        <taxon>Chlorophyta</taxon>
        <taxon>Mamiellophyceae</taxon>
        <taxon>Mamiellales</taxon>
        <taxon>Mamiellaceae</taxon>
        <taxon>Micromonas</taxon>
    </lineage>
</organism>
<reference evidence="5 6" key="1">
    <citation type="journal article" date="2009" name="Science">
        <title>Green evolution and dynamic adaptations revealed by genomes of the marine picoeukaryotes Micromonas.</title>
        <authorList>
            <person name="Worden A.Z."/>
            <person name="Lee J.H."/>
            <person name="Mock T."/>
            <person name="Rouze P."/>
            <person name="Simmons M.P."/>
            <person name="Aerts A.L."/>
            <person name="Allen A.E."/>
            <person name="Cuvelier M.L."/>
            <person name="Derelle E."/>
            <person name="Everett M.V."/>
            <person name="Foulon E."/>
            <person name="Grimwood J."/>
            <person name="Gundlach H."/>
            <person name="Henrissat B."/>
            <person name="Napoli C."/>
            <person name="McDonald S.M."/>
            <person name="Parker M.S."/>
            <person name="Rombauts S."/>
            <person name="Salamov A."/>
            <person name="Von Dassow P."/>
            <person name="Badger J.H."/>
            <person name="Coutinho P.M."/>
            <person name="Demir E."/>
            <person name="Dubchak I."/>
            <person name="Gentemann C."/>
            <person name="Eikrem W."/>
            <person name="Gready J.E."/>
            <person name="John U."/>
            <person name="Lanier W."/>
            <person name="Lindquist E.A."/>
            <person name="Lucas S."/>
            <person name="Mayer K.F."/>
            <person name="Moreau H."/>
            <person name="Not F."/>
            <person name="Otillar R."/>
            <person name="Panaud O."/>
            <person name="Pangilinan J."/>
            <person name="Paulsen I."/>
            <person name="Piegu B."/>
            <person name="Poliakov A."/>
            <person name="Robbens S."/>
            <person name="Schmutz J."/>
            <person name="Toulza E."/>
            <person name="Wyss T."/>
            <person name="Zelensky A."/>
            <person name="Zhou K."/>
            <person name="Armbrust E.V."/>
            <person name="Bhattacharya D."/>
            <person name="Goodenough U.W."/>
            <person name="Van de Peer Y."/>
            <person name="Grigoriev I.V."/>
        </authorList>
    </citation>
    <scope>NUCLEOTIDE SEQUENCE [LARGE SCALE GENOMIC DNA]</scope>
    <source>
        <strain evidence="5 6">CCMP1545</strain>
    </source>
</reference>
<dbReference type="PANTHER" id="PTHR44068:SF11">
    <property type="entry name" value="GERANYL DIPHOSPHATE 2-C-METHYLTRANSFERASE"/>
    <property type="match status" value="1"/>
</dbReference>
<dbReference type="OMA" id="WTRKIKD"/>
<dbReference type="GO" id="GO:0008757">
    <property type="term" value="F:S-adenosylmethionine-dependent methyltransferase activity"/>
    <property type="evidence" value="ECO:0007669"/>
    <property type="project" value="InterPro"/>
</dbReference>
<dbReference type="eggNOG" id="KOG1269">
    <property type="taxonomic scope" value="Eukaryota"/>
</dbReference>
<dbReference type="Gene3D" id="3.40.50.150">
    <property type="entry name" value="Vaccinia Virus protein VP39"/>
    <property type="match status" value="1"/>
</dbReference>
<evidence type="ECO:0000256" key="3">
    <source>
        <dbReference type="ARBA" id="ARBA00022679"/>
    </source>
</evidence>
<dbReference type="CDD" id="cd02440">
    <property type="entry name" value="AdoMet_MTases"/>
    <property type="match status" value="1"/>
</dbReference>
<gene>
    <name evidence="5" type="ORF">MICPUCDRAFT_49588</name>
</gene>
<keyword evidence="6" id="KW-1185">Reference proteome</keyword>